<protein>
    <submittedName>
        <fullName evidence="5">Putative ca2+-binding protein regucalcin/smp30</fullName>
    </submittedName>
</protein>
<dbReference type="GO" id="GO:0004341">
    <property type="term" value="F:gluconolactonase activity"/>
    <property type="evidence" value="ECO:0007669"/>
    <property type="project" value="TreeGrafter"/>
</dbReference>
<proteinExistence type="inferred from homology"/>
<sequence length="321" mass="35901">MENIITHGDQLIPGVVVELIGEERNELNEGPHWDEKNRMLYFVDIRSSSILRYDPENKKYYRGKLKEFNSIGFAVPVNGTNNQFVVGADLDLLLVQWDGVSPDIQKIRTLAKIDDRKAGTRFNDGKVDFTGRLVAGTMLEGAESRNELLLSLGSDLSKQILLENVGLSNGIAWNRELGKMYYCDSTKFSVTQYDYDEKTGKIQNPVLLIDFSDKKHKFPEGAMPDGMTIDTEGRLYIAVYDGGRILQFDPIKKEILSEIRVPTPQVTSVAFGGKNMDILFVTTGAQPTNGKPIKDKNAGRLYTVKGLKAKGFPPNTFILNN</sequence>
<dbReference type="Gene3D" id="2.120.10.30">
    <property type="entry name" value="TolB, C-terminal domain"/>
    <property type="match status" value="1"/>
</dbReference>
<feature type="binding site" evidence="3">
    <location>
        <position position="29"/>
    </location>
    <ligand>
        <name>a divalent metal cation</name>
        <dbReference type="ChEBI" id="CHEBI:60240"/>
    </ligand>
</feature>
<dbReference type="PANTHER" id="PTHR10907">
    <property type="entry name" value="REGUCALCIN"/>
    <property type="match status" value="1"/>
</dbReference>
<feature type="domain" description="SMP-30/Gluconolactonase/LRE-like region" evidence="4">
    <location>
        <begin position="28"/>
        <end position="284"/>
    </location>
</feature>
<comment type="cofactor">
    <cofactor evidence="3">
        <name>Zn(2+)</name>
        <dbReference type="ChEBI" id="CHEBI:29105"/>
    </cofactor>
    <text evidence="3">Binds 1 divalent metal cation per subunit.</text>
</comment>
<evidence type="ECO:0000313" key="5">
    <source>
        <dbReference type="EMBL" id="NOV46212.1"/>
    </source>
</evidence>
<evidence type="ECO:0000259" key="4">
    <source>
        <dbReference type="Pfam" id="PF08450"/>
    </source>
</evidence>
<feature type="binding site" evidence="3">
    <location>
        <position position="169"/>
    </location>
    <ligand>
        <name>a divalent metal cation</name>
        <dbReference type="ChEBI" id="CHEBI:60240"/>
    </ligand>
</feature>
<dbReference type="PANTHER" id="PTHR10907:SF66">
    <property type="entry name" value="MIP34848P1-RELATED"/>
    <property type="match status" value="1"/>
</dbReference>
<dbReference type="Pfam" id="PF08450">
    <property type="entry name" value="SGL"/>
    <property type="match status" value="1"/>
</dbReference>
<dbReference type="GO" id="GO:0005509">
    <property type="term" value="F:calcium ion binding"/>
    <property type="evidence" value="ECO:0007669"/>
    <property type="project" value="TreeGrafter"/>
</dbReference>
<organism evidence="5">
    <name type="scientific">Xenopsylla cheopis</name>
    <name type="common">Oriental rat flea</name>
    <name type="synonym">Pulex cheopis</name>
    <dbReference type="NCBI Taxonomy" id="163159"/>
    <lineage>
        <taxon>Eukaryota</taxon>
        <taxon>Metazoa</taxon>
        <taxon>Ecdysozoa</taxon>
        <taxon>Arthropoda</taxon>
        <taxon>Hexapoda</taxon>
        <taxon>Insecta</taxon>
        <taxon>Pterygota</taxon>
        <taxon>Neoptera</taxon>
        <taxon>Endopterygota</taxon>
        <taxon>Siphonaptera</taxon>
        <taxon>Pulicidae</taxon>
        <taxon>Xenopsyllinae</taxon>
        <taxon>Xenopsylla</taxon>
    </lineage>
</organism>
<dbReference type="PRINTS" id="PR01790">
    <property type="entry name" value="SMP30FAMILY"/>
</dbReference>
<name>A0A6M2DIR9_XENCH</name>
<dbReference type="InterPro" id="IPR005511">
    <property type="entry name" value="SMP-30"/>
</dbReference>
<dbReference type="AlphaFoldDB" id="A0A6M2DIR9"/>
<keyword evidence="3" id="KW-0479">Metal-binding</keyword>
<dbReference type="InterPro" id="IPR011042">
    <property type="entry name" value="6-blade_b-propeller_TolB-like"/>
</dbReference>
<comment type="similarity">
    <text evidence="1">Belongs to the SMP-30/CGR1 family.</text>
</comment>
<evidence type="ECO:0000256" key="3">
    <source>
        <dbReference type="PIRSR" id="PIRSR605511-2"/>
    </source>
</evidence>
<keyword evidence="3" id="KW-0862">Zinc</keyword>
<feature type="binding site" evidence="3">
    <location>
        <position position="121"/>
    </location>
    <ligand>
        <name>substrate</name>
    </ligand>
</feature>
<accession>A0A6M2DIR9</accession>
<evidence type="ECO:0000256" key="1">
    <source>
        <dbReference type="ARBA" id="ARBA00008853"/>
    </source>
</evidence>
<dbReference type="InterPro" id="IPR013658">
    <property type="entry name" value="SGL"/>
</dbReference>
<dbReference type="GO" id="GO:0019853">
    <property type="term" value="P:L-ascorbic acid biosynthetic process"/>
    <property type="evidence" value="ECO:0007669"/>
    <property type="project" value="TreeGrafter"/>
</dbReference>
<dbReference type="SUPFAM" id="SSF63829">
    <property type="entry name" value="Calcium-dependent phosphotriesterase"/>
    <property type="match status" value="1"/>
</dbReference>
<feature type="binding site" evidence="3">
    <location>
        <position position="123"/>
    </location>
    <ligand>
        <name>substrate</name>
    </ligand>
</feature>
<feature type="binding site" evidence="3">
    <location>
        <position position="225"/>
    </location>
    <ligand>
        <name>a divalent metal cation</name>
        <dbReference type="ChEBI" id="CHEBI:60240"/>
    </ligand>
</feature>
<feature type="active site" description="Proton donor/acceptor" evidence="2">
    <location>
        <position position="225"/>
    </location>
</feature>
<reference evidence="5" key="1">
    <citation type="submission" date="2020-03" db="EMBL/GenBank/DDBJ databases">
        <title>Transcriptomic Profiling of the Digestive Tract of the Rat Flea, Xenopsylla cheopis, Following Blood Feeding and Infection with Yersinia pestis.</title>
        <authorList>
            <person name="Bland D.M."/>
            <person name="Martens C.A."/>
            <person name="Virtaneva K."/>
            <person name="Kanakabandi K."/>
            <person name="Long D."/>
            <person name="Rosenke R."/>
            <person name="Saturday G.A."/>
            <person name="Hoyt F.H."/>
            <person name="Bruno D.P."/>
            <person name="Ribeiro J.M.C."/>
            <person name="Hinnebusch J."/>
        </authorList>
    </citation>
    <scope>NUCLEOTIDE SEQUENCE</scope>
</reference>
<dbReference type="EMBL" id="GIIL01002486">
    <property type="protein sequence ID" value="NOV46212.1"/>
    <property type="molecule type" value="Transcribed_RNA"/>
</dbReference>
<evidence type="ECO:0000256" key="2">
    <source>
        <dbReference type="PIRSR" id="PIRSR605511-1"/>
    </source>
</evidence>